<protein>
    <submittedName>
        <fullName evidence="1">Genomic scaffold, ProqFM164S03</fullName>
    </submittedName>
</protein>
<accession>W6QK48</accession>
<gene>
    <name evidence="1" type="ORF">PROQFM164_S03g001333</name>
</gene>
<organism evidence="1 2">
    <name type="scientific">Penicillium roqueforti (strain FM164)</name>
    <dbReference type="NCBI Taxonomy" id="1365484"/>
    <lineage>
        <taxon>Eukaryota</taxon>
        <taxon>Fungi</taxon>
        <taxon>Dikarya</taxon>
        <taxon>Ascomycota</taxon>
        <taxon>Pezizomycotina</taxon>
        <taxon>Eurotiomycetes</taxon>
        <taxon>Eurotiomycetidae</taxon>
        <taxon>Eurotiales</taxon>
        <taxon>Aspergillaceae</taxon>
        <taxon>Penicillium</taxon>
    </lineage>
</organism>
<evidence type="ECO:0000313" key="1">
    <source>
        <dbReference type="EMBL" id="CDM34609.1"/>
    </source>
</evidence>
<sequence length="90" mass="10429">MIDWLVALRKGEYPCPFPADQSTGTESRHERSIIIDRCIYKEPVKCLHLQVKVRLPFVKAVILLPYIHPLPILRTEYSPSIWISLRSTNA</sequence>
<proteinExistence type="predicted"/>
<name>W6QK48_PENRF</name>
<dbReference type="Proteomes" id="UP000030686">
    <property type="component" value="Unassembled WGS sequence"/>
</dbReference>
<keyword evidence="2" id="KW-1185">Reference proteome</keyword>
<dbReference type="EMBL" id="HG792017">
    <property type="protein sequence ID" value="CDM34609.1"/>
    <property type="molecule type" value="Genomic_DNA"/>
</dbReference>
<dbReference type="AlphaFoldDB" id="W6QK48"/>
<reference evidence="1" key="1">
    <citation type="journal article" date="2014" name="Nat. Commun.">
        <title>Multiple recent horizontal transfers of a large genomic region in cheese making fungi.</title>
        <authorList>
            <person name="Cheeseman K."/>
            <person name="Ropars J."/>
            <person name="Renault P."/>
            <person name="Dupont J."/>
            <person name="Gouzy J."/>
            <person name="Branca A."/>
            <person name="Abraham A.L."/>
            <person name="Ceppi M."/>
            <person name="Conseiller E."/>
            <person name="Debuchy R."/>
            <person name="Malagnac F."/>
            <person name="Goarin A."/>
            <person name="Silar P."/>
            <person name="Lacoste S."/>
            <person name="Sallet E."/>
            <person name="Bensimon A."/>
            <person name="Giraud T."/>
            <person name="Brygoo Y."/>
        </authorList>
    </citation>
    <scope>NUCLEOTIDE SEQUENCE [LARGE SCALE GENOMIC DNA]</scope>
    <source>
        <strain evidence="1">FM164</strain>
    </source>
</reference>
<evidence type="ECO:0000313" key="2">
    <source>
        <dbReference type="Proteomes" id="UP000030686"/>
    </source>
</evidence>